<gene>
    <name evidence="2" type="ORF">BDV96DRAFT_649278</name>
</gene>
<proteinExistence type="predicted"/>
<sequence>MFRFGNPAAFFFPGWEKPKPKTTTVAPYPWNAENVPTFDFTSLTDEDGVEEAEMSYLKPKSPIIFESLPPENGFILKQVSFEIREEYTLQVPAHHTEIENPYKEPPKRPNLRRGGPTNRPKAEPKYMLIVKRVDFELSEERVETPNIEHMEKMNRHHRHQATQD</sequence>
<dbReference type="EMBL" id="ML977331">
    <property type="protein sequence ID" value="KAF2112496.1"/>
    <property type="molecule type" value="Genomic_DNA"/>
</dbReference>
<reference evidence="2" key="1">
    <citation type="journal article" date="2020" name="Stud. Mycol.">
        <title>101 Dothideomycetes genomes: a test case for predicting lifestyles and emergence of pathogens.</title>
        <authorList>
            <person name="Haridas S."/>
            <person name="Albert R."/>
            <person name="Binder M."/>
            <person name="Bloem J."/>
            <person name="Labutti K."/>
            <person name="Salamov A."/>
            <person name="Andreopoulos B."/>
            <person name="Baker S."/>
            <person name="Barry K."/>
            <person name="Bills G."/>
            <person name="Bluhm B."/>
            <person name="Cannon C."/>
            <person name="Castanera R."/>
            <person name="Culley D."/>
            <person name="Daum C."/>
            <person name="Ezra D."/>
            <person name="Gonzalez J."/>
            <person name="Henrissat B."/>
            <person name="Kuo A."/>
            <person name="Liang C."/>
            <person name="Lipzen A."/>
            <person name="Lutzoni F."/>
            <person name="Magnuson J."/>
            <person name="Mondo S."/>
            <person name="Nolan M."/>
            <person name="Ohm R."/>
            <person name="Pangilinan J."/>
            <person name="Park H.-J."/>
            <person name="Ramirez L."/>
            <person name="Alfaro M."/>
            <person name="Sun H."/>
            <person name="Tritt A."/>
            <person name="Yoshinaga Y."/>
            <person name="Zwiers L.-H."/>
            <person name="Turgeon B."/>
            <person name="Goodwin S."/>
            <person name="Spatafora J."/>
            <person name="Crous P."/>
            <person name="Grigoriev I."/>
        </authorList>
    </citation>
    <scope>NUCLEOTIDE SEQUENCE</scope>
    <source>
        <strain evidence="2">CBS 627.86</strain>
    </source>
</reference>
<dbReference type="AlphaFoldDB" id="A0A6A5Z039"/>
<accession>A0A6A5Z039</accession>
<feature type="compositionally biased region" description="Basic and acidic residues" evidence="1">
    <location>
        <begin position="94"/>
        <end position="107"/>
    </location>
</feature>
<feature type="region of interest" description="Disordered" evidence="1">
    <location>
        <begin position="92"/>
        <end position="125"/>
    </location>
</feature>
<dbReference type="Proteomes" id="UP000799770">
    <property type="component" value="Unassembled WGS sequence"/>
</dbReference>
<keyword evidence="3" id="KW-1185">Reference proteome</keyword>
<feature type="compositionally biased region" description="Basic and acidic residues" evidence="1">
    <location>
        <begin position="144"/>
        <end position="153"/>
    </location>
</feature>
<name>A0A6A5Z039_9PLEO</name>
<protein>
    <submittedName>
        <fullName evidence="2">Uncharacterized protein</fullName>
    </submittedName>
</protein>
<organism evidence="2 3">
    <name type="scientific">Lophiotrema nucula</name>
    <dbReference type="NCBI Taxonomy" id="690887"/>
    <lineage>
        <taxon>Eukaryota</taxon>
        <taxon>Fungi</taxon>
        <taxon>Dikarya</taxon>
        <taxon>Ascomycota</taxon>
        <taxon>Pezizomycotina</taxon>
        <taxon>Dothideomycetes</taxon>
        <taxon>Pleosporomycetidae</taxon>
        <taxon>Pleosporales</taxon>
        <taxon>Lophiotremataceae</taxon>
        <taxon>Lophiotrema</taxon>
    </lineage>
</organism>
<evidence type="ECO:0000256" key="1">
    <source>
        <dbReference type="SAM" id="MobiDB-lite"/>
    </source>
</evidence>
<evidence type="ECO:0000313" key="2">
    <source>
        <dbReference type="EMBL" id="KAF2112496.1"/>
    </source>
</evidence>
<evidence type="ECO:0000313" key="3">
    <source>
        <dbReference type="Proteomes" id="UP000799770"/>
    </source>
</evidence>
<feature type="compositionally biased region" description="Basic residues" evidence="1">
    <location>
        <begin position="154"/>
        <end position="164"/>
    </location>
</feature>
<feature type="region of interest" description="Disordered" evidence="1">
    <location>
        <begin position="144"/>
        <end position="164"/>
    </location>
</feature>